<dbReference type="OrthoDB" id="10253869at2759"/>
<evidence type="ECO:0000256" key="1">
    <source>
        <dbReference type="ARBA" id="ARBA00004275"/>
    </source>
</evidence>
<dbReference type="SUPFAM" id="SSF56801">
    <property type="entry name" value="Acetyl-CoA synthetase-like"/>
    <property type="match status" value="1"/>
</dbReference>
<dbReference type="AlphaFoldDB" id="A0A9J6BN70"/>
<keyword evidence="7" id="KW-1185">Reference proteome</keyword>
<keyword evidence="3" id="KW-1133">Transmembrane helix</keyword>
<feature type="domain" description="AMP-binding enzyme C-terminal" evidence="5">
    <location>
        <begin position="436"/>
        <end position="513"/>
    </location>
</feature>
<dbReference type="Gene3D" id="3.30.300.30">
    <property type="match status" value="1"/>
</dbReference>
<comment type="subcellular location">
    <subcellularLocation>
        <location evidence="1">Peroxisome</location>
    </subcellularLocation>
</comment>
<gene>
    <name evidence="6" type="ORF">PVAND_001088</name>
</gene>
<protein>
    <submittedName>
        <fullName evidence="6">Uncharacterized protein</fullName>
    </submittedName>
</protein>
<comment type="caution">
    <text evidence="6">The sequence shown here is derived from an EMBL/GenBank/DDBJ whole genome shotgun (WGS) entry which is preliminary data.</text>
</comment>
<dbReference type="InterPro" id="IPR000873">
    <property type="entry name" value="AMP-dep_synth/lig_dom"/>
</dbReference>
<keyword evidence="3" id="KW-0472">Membrane</keyword>
<evidence type="ECO:0000313" key="7">
    <source>
        <dbReference type="Proteomes" id="UP001107558"/>
    </source>
</evidence>
<dbReference type="InterPro" id="IPR020845">
    <property type="entry name" value="AMP-binding_CS"/>
</dbReference>
<proteinExistence type="predicted"/>
<dbReference type="Gene3D" id="3.40.50.12780">
    <property type="entry name" value="N-terminal domain of ligase-like"/>
    <property type="match status" value="1"/>
</dbReference>
<dbReference type="PANTHER" id="PTHR24096">
    <property type="entry name" value="LONG-CHAIN-FATTY-ACID--COA LIGASE"/>
    <property type="match status" value="1"/>
</dbReference>
<dbReference type="GO" id="GO:0004467">
    <property type="term" value="F:long-chain fatty acid-CoA ligase activity"/>
    <property type="evidence" value="ECO:0007669"/>
    <property type="project" value="TreeGrafter"/>
</dbReference>
<accession>A0A9J6BN70</accession>
<sequence>MNKTTFNQVTKVWSGPKVPPIFNPDQNLGQLIVKVLEQTPDAVTQISADTNVSVTCGETRERILKFAVHLNNLGLKQGDVIGVVAGNTENIAPAVFACFLLGLPVNPLAPVMIESDIMQMYLKTKPKLIFCDEKNLRTVQNSVDMMKSEAKIYTVMEKVDGYECVTEILKNDIKFEDLIYPEVDPNSIVFISYTSGSTGFPKGVGRTHKQIISYFIPVTNGPNILYQSIEIFWFFGIYFLILGTLYKYIRIIAAQPPTAKLIVNIIEKFKVTQVSTGPYLVNNLLQLDNLELLETIKMWMIPGAKASQLICDRLKNFVPNGLVNPCYGSTECDFITTNYNGKKLGSCGQVFYNNQIKIIDDNGNALSNNQQGEICVKKVLEFTGYLNETENTKEVYDGEWFKTGDFGYFDDEGYLYIVDRKKELLKYNYMQVAPSELEAIINEIDGVVSSCVVGVLDENTGNDIIHAFVIVDEFCKITEQEIEDYVRKRVIDQKRIRGGVHFVEKFPLTASGKVYRKELKNLAAEKFTK</sequence>
<keyword evidence="2" id="KW-0576">Peroxisome</keyword>
<dbReference type="Pfam" id="PF00501">
    <property type="entry name" value="AMP-binding"/>
    <property type="match status" value="1"/>
</dbReference>
<evidence type="ECO:0000256" key="3">
    <source>
        <dbReference type="SAM" id="Phobius"/>
    </source>
</evidence>
<dbReference type="FunFam" id="3.40.50.12780:FF:000025">
    <property type="entry name" value="luciferin 4-monooxygenase"/>
    <property type="match status" value="1"/>
</dbReference>
<dbReference type="PANTHER" id="PTHR24096:SF353">
    <property type="entry name" value="GH16244P-RELATED"/>
    <property type="match status" value="1"/>
</dbReference>
<keyword evidence="3" id="KW-0812">Transmembrane</keyword>
<organism evidence="6 7">
    <name type="scientific">Polypedilum vanderplanki</name>
    <name type="common">Sleeping chironomid midge</name>
    <dbReference type="NCBI Taxonomy" id="319348"/>
    <lineage>
        <taxon>Eukaryota</taxon>
        <taxon>Metazoa</taxon>
        <taxon>Ecdysozoa</taxon>
        <taxon>Arthropoda</taxon>
        <taxon>Hexapoda</taxon>
        <taxon>Insecta</taxon>
        <taxon>Pterygota</taxon>
        <taxon>Neoptera</taxon>
        <taxon>Endopterygota</taxon>
        <taxon>Diptera</taxon>
        <taxon>Nematocera</taxon>
        <taxon>Chironomoidea</taxon>
        <taxon>Chironomidae</taxon>
        <taxon>Chironominae</taxon>
        <taxon>Polypedilum</taxon>
        <taxon>Polypedilum</taxon>
    </lineage>
</organism>
<dbReference type="InterPro" id="IPR025110">
    <property type="entry name" value="AMP-bd_C"/>
</dbReference>
<feature type="domain" description="AMP-dependent synthetase/ligase" evidence="4">
    <location>
        <begin position="36"/>
        <end position="386"/>
    </location>
</feature>
<dbReference type="PROSITE" id="PS00455">
    <property type="entry name" value="AMP_BINDING"/>
    <property type="match status" value="1"/>
</dbReference>
<evidence type="ECO:0000259" key="4">
    <source>
        <dbReference type="Pfam" id="PF00501"/>
    </source>
</evidence>
<evidence type="ECO:0000313" key="6">
    <source>
        <dbReference type="EMBL" id="KAG5670854.1"/>
    </source>
</evidence>
<feature type="transmembrane region" description="Helical" evidence="3">
    <location>
        <begin position="231"/>
        <end position="249"/>
    </location>
</feature>
<evidence type="ECO:0000256" key="2">
    <source>
        <dbReference type="ARBA" id="ARBA00023140"/>
    </source>
</evidence>
<dbReference type="EMBL" id="JADBJN010000003">
    <property type="protein sequence ID" value="KAG5670854.1"/>
    <property type="molecule type" value="Genomic_DNA"/>
</dbReference>
<dbReference type="InterPro" id="IPR042099">
    <property type="entry name" value="ANL_N_sf"/>
</dbReference>
<dbReference type="GO" id="GO:0005777">
    <property type="term" value="C:peroxisome"/>
    <property type="evidence" value="ECO:0007669"/>
    <property type="project" value="UniProtKB-SubCell"/>
</dbReference>
<reference evidence="6" key="1">
    <citation type="submission" date="2021-03" db="EMBL/GenBank/DDBJ databases">
        <title>Chromosome level genome of the anhydrobiotic midge Polypedilum vanderplanki.</title>
        <authorList>
            <person name="Yoshida Y."/>
            <person name="Kikawada T."/>
            <person name="Gusev O."/>
        </authorList>
    </citation>
    <scope>NUCLEOTIDE SEQUENCE</scope>
    <source>
        <strain evidence="6">NIAS01</strain>
        <tissue evidence="6">Whole body or cell culture</tissue>
    </source>
</reference>
<dbReference type="GO" id="GO:0046949">
    <property type="term" value="P:fatty-acyl-CoA biosynthetic process"/>
    <property type="evidence" value="ECO:0007669"/>
    <property type="project" value="TreeGrafter"/>
</dbReference>
<evidence type="ECO:0000259" key="5">
    <source>
        <dbReference type="Pfam" id="PF13193"/>
    </source>
</evidence>
<name>A0A9J6BN70_POLVA</name>
<dbReference type="InterPro" id="IPR045851">
    <property type="entry name" value="AMP-bd_C_sf"/>
</dbReference>
<dbReference type="Proteomes" id="UP001107558">
    <property type="component" value="Chromosome 3"/>
</dbReference>
<dbReference type="Pfam" id="PF13193">
    <property type="entry name" value="AMP-binding_C"/>
    <property type="match status" value="1"/>
</dbReference>